<evidence type="ECO:0000256" key="2">
    <source>
        <dbReference type="ARBA" id="ARBA00022475"/>
    </source>
</evidence>
<dbReference type="GO" id="GO:0005886">
    <property type="term" value="C:plasma membrane"/>
    <property type="evidence" value="ECO:0007669"/>
    <property type="project" value="UniProtKB-SubCell"/>
</dbReference>
<dbReference type="PANTHER" id="PTHR47019">
    <property type="entry name" value="LIPID II FLIPPASE MURJ"/>
    <property type="match status" value="1"/>
</dbReference>
<dbReference type="RefSeq" id="WP_192753145.1">
    <property type="nucleotide sequence ID" value="NZ_BAABJL010000115.1"/>
</dbReference>
<evidence type="ECO:0000313" key="10">
    <source>
        <dbReference type="Proteomes" id="UP000638648"/>
    </source>
</evidence>
<organism evidence="9 10">
    <name type="scientific">Actinopolymorpha pittospori</name>
    <dbReference type="NCBI Taxonomy" id="648752"/>
    <lineage>
        <taxon>Bacteria</taxon>
        <taxon>Bacillati</taxon>
        <taxon>Actinomycetota</taxon>
        <taxon>Actinomycetes</taxon>
        <taxon>Propionibacteriales</taxon>
        <taxon>Actinopolymorphaceae</taxon>
        <taxon>Actinopolymorpha</taxon>
    </lineage>
</organism>
<feature type="transmembrane region" description="Helical" evidence="8">
    <location>
        <begin position="106"/>
        <end position="129"/>
    </location>
</feature>
<feature type="transmembrane region" description="Helical" evidence="8">
    <location>
        <begin position="509"/>
        <end position="534"/>
    </location>
</feature>
<feature type="transmembrane region" description="Helical" evidence="8">
    <location>
        <begin position="177"/>
        <end position="202"/>
    </location>
</feature>
<gene>
    <name evidence="9" type="ORF">HEB94_006439</name>
</gene>
<feature type="transmembrane region" description="Helical" evidence="8">
    <location>
        <begin position="295"/>
        <end position="319"/>
    </location>
</feature>
<sequence>MTTTREPRQAGPRAWGAGLARAAVLVAAITVAARVVGFGRWLVFSKTVGDTCLGDAYNTANQLPNVTFEIVAGGALASVVVPVLAGALAQPDGAGRADAERTLSALLSWTLLLLTPVALLAAVLAGPYAEFMLAGHPGCSDSTGALATRMLVVFAPQVWFYGIAVVLSGALQAQRRFVAAAAAPLASSVVVVAAYAGFGLLADGRLGAAEVPGAAIGLLAGGTTLGVVALAVTVSVPFARTRPRVRPTLRFPAGVGRRVRALAAAGMVALVTQQLVALLLTWLANHRGDSGTLTLYTWAYALFTLPYAVLAVPVATTVFPHVSALAGDQGARPAPSADVDAVASVATRAVLLLGALGGALLAGTATPVARLFVLGPGSGATSSLADALVTFAPAVPALGVVTLASRLLYARGHAAWSALGTATGWLAVAAAAVLLTARLSADATTAALGAATSVGLAVGATVLVVGVRRRTGRAAMRGLPRGLLAGSLAGVVSAAVGDVVGRGFATVGFAAAVLGAVVTAVTVVVVFGALVALVDRRSAALVVRRVVRRPVGDAE</sequence>
<keyword evidence="10" id="KW-1185">Reference proteome</keyword>
<evidence type="ECO:0000256" key="3">
    <source>
        <dbReference type="ARBA" id="ARBA00022692"/>
    </source>
</evidence>
<evidence type="ECO:0000256" key="5">
    <source>
        <dbReference type="ARBA" id="ARBA00022984"/>
    </source>
</evidence>
<dbReference type="PRINTS" id="PR01806">
    <property type="entry name" value="VIRFACTRMVIN"/>
</dbReference>
<accession>A0A927MZ24</accession>
<dbReference type="GO" id="GO:0034204">
    <property type="term" value="P:lipid translocation"/>
    <property type="evidence" value="ECO:0007669"/>
    <property type="project" value="TreeGrafter"/>
</dbReference>
<feature type="transmembrane region" description="Helical" evidence="8">
    <location>
        <begin position="387"/>
        <end position="409"/>
    </location>
</feature>
<dbReference type="GO" id="GO:0009252">
    <property type="term" value="P:peptidoglycan biosynthetic process"/>
    <property type="evidence" value="ECO:0007669"/>
    <property type="project" value="UniProtKB-KW"/>
</dbReference>
<dbReference type="InterPro" id="IPR004268">
    <property type="entry name" value="MurJ"/>
</dbReference>
<protein>
    <submittedName>
        <fullName evidence="9">Peptidoglycan lipid II flippase</fullName>
    </submittedName>
</protein>
<dbReference type="GO" id="GO:0008360">
    <property type="term" value="P:regulation of cell shape"/>
    <property type="evidence" value="ECO:0007669"/>
    <property type="project" value="UniProtKB-KW"/>
</dbReference>
<dbReference type="PANTHER" id="PTHR47019:SF1">
    <property type="entry name" value="LIPID II FLIPPASE MURJ"/>
    <property type="match status" value="1"/>
</dbReference>
<evidence type="ECO:0000256" key="1">
    <source>
        <dbReference type="ARBA" id="ARBA00004651"/>
    </source>
</evidence>
<feature type="transmembrane region" description="Helical" evidence="8">
    <location>
        <begin position="214"/>
        <end position="238"/>
    </location>
</feature>
<feature type="transmembrane region" description="Helical" evidence="8">
    <location>
        <begin position="350"/>
        <end position="375"/>
    </location>
</feature>
<feature type="transmembrane region" description="Helical" evidence="8">
    <location>
        <begin position="259"/>
        <end position="283"/>
    </location>
</feature>
<dbReference type="GO" id="GO:0015648">
    <property type="term" value="F:lipid-linked peptidoglycan transporter activity"/>
    <property type="evidence" value="ECO:0007669"/>
    <property type="project" value="TreeGrafter"/>
</dbReference>
<comment type="caution">
    <text evidence="9">The sequence shown here is derived from an EMBL/GenBank/DDBJ whole genome shotgun (WGS) entry which is preliminary data.</text>
</comment>
<evidence type="ECO:0000256" key="7">
    <source>
        <dbReference type="ARBA" id="ARBA00023136"/>
    </source>
</evidence>
<keyword evidence="3 8" id="KW-0812">Transmembrane</keyword>
<name>A0A927MZ24_9ACTN</name>
<keyword evidence="6 8" id="KW-1133">Transmembrane helix</keyword>
<keyword evidence="5" id="KW-0573">Peptidoglycan synthesis</keyword>
<evidence type="ECO:0000313" key="9">
    <source>
        <dbReference type="EMBL" id="MBE1609591.1"/>
    </source>
</evidence>
<dbReference type="Proteomes" id="UP000638648">
    <property type="component" value="Unassembled WGS sequence"/>
</dbReference>
<feature type="transmembrane region" description="Helical" evidence="8">
    <location>
        <begin position="149"/>
        <end position="170"/>
    </location>
</feature>
<proteinExistence type="predicted"/>
<reference evidence="9" key="1">
    <citation type="submission" date="2020-10" db="EMBL/GenBank/DDBJ databases">
        <title>Sequencing the genomes of 1000 actinobacteria strains.</title>
        <authorList>
            <person name="Klenk H.-P."/>
        </authorList>
    </citation>
    <scope>NUCLEOTIDE SEQUENCE</scope>
    <source>
        <strain evidence="9">DSM 45354</strain>
    </source>
</reference>
<feature type="transmembrane region" description="Helical" evidence="8">
    <location>
        <begin position="416"/>
        <end position="437"/>
    </location>
</feature>
<dbReference type="InterPro" id="IPR051050">
    <property type="entry name" value="Lipid_II_flippase_MurJ/MviN"/>
</dbReference>
<dbReference type="Pfam" id="PF03023">
    <property type="entry name" value="MurJ"/>
    <property type="match status" value="1"/>
</dbReference>
<keyword evidence="2" id="KW-1003">Cell membrane</keyword>
<evidence type="ECO:0000256" key="8">
    <source>
        <dbReference type="SAM" id="Phobius"/>
    </source>
</evidence>
<dbReference type="EMBL" id="JADBEM010000001">
    <property type="protein sequence ID" value="MBE1609591.1"/>
    <property type="molecule type" value="Genomic_DNA"/>
</dbReference>
<comment type="subcellular location">
    <subcellularLocation>
        <location evidence="1">Cell membrane</location>
        <topology evidence="1">Multi-pass membrane protein</topology>
    </subcellularLocation>
</comment>
<feature type="transmembrane region" description="Helical" evidence="8">
    <location>
        <begin position="479"/>
        <end position="497"/>
    </location>
</feature>
<keyword evidence="7 8" id="KW-0472">Membrane</keyword>
<feature type="transmembrane region" description="Helical" evidence="8">
    <location>
        <begin position="443"/>
        <end position="467"/>
    </location>
</feature>
<dbReference type="AlphaFoldDB" id="A0A927MZ24"/>
<evidence type="ECO:0000256" key="4">
    <source>
        <dbReference type="ARBA" id="ARBA00022960"/>
    </source>
</evidence>
<keyword evidence="4" id="KW-0133">Cell shape</keyword>
<feature type="transmembrane region" description="Helical" evidence="8">
    <location>
        <begin position="20"/>
        <end position="43"/>
    </location>
</feature>
<feature type="transmembrane region" description="Helical" evidence="8">
    <location>
        <begin position="63"/>
        <end position="85"/>
    </location>
</feature>
<evidence type="ECO:0000256" key="6">
    <source>
        <dbReference type="ARBA" id="ARBA00022989"/>
    </source>
</evidence>